<evidence type="ECO:0000313" key="3">
    <source>
        <dbReference type="EMBL" id="KAK3246194.1"/>
    </source>
</evidence>
<protein>
    <recommendedName>
        <fullName evidence="2">Photosynthesis system II assembly factor Ycf48/Hcf136-like domain-containing protein</fullName>
    </recommendedName>
</protein>
<feature type="domain" description="Photosynthesis system II assembly factor Ycf48/Hcf136-like" evidence="2">
    <location>
        <begin position="19"/>
        <end position="76"/>
    </location>
</feature>
<keyword evidence="4" id="KW-1185">Reference proteome</keyword>
<organism evidence="3 4">
    <name type="scientific">Cymbomonas tetramitiformis</name>
    <dbReference type="NCBI Taxonomy" id="36881"/>
    <lineage>
        <taxon>Eukaryota</taxon>
        <taxon>Viridiplantae</taxon>
        <taxon>Chlorophyta</taxon>
        <taxon>Pyramimonadophyceae</taxon>
        <taxon>Pyramimonadales</taxon>
        <taxon>Pyramimonadaceae</taxon>
        <taxon>Cymbomonas</taxon>
    </lineage>
</organism>
<accession>A0AAE0C1S8</accession>
<feature type="signal peptide" evidence="1">
    <location>
        <begin position="1"/>
        <end position="18"/>
    </location>
</feature>
<dbReference type="EMBL" id="LGRX02030079">
    <property type="protein sequence ID" value="KAK3246194.1"/>
    <property type="molecule type" value="Genomic_DNA"/>
</dbReference>
<evidence type="ECO:0000259" key="2">
    <source>
        <dbReference type="Pfam" id="PF14870"/>
    </source>
</evidence>
<proteinExistence type="predicted"/>
<dbReference type="Proteomes" id="UP001190700">
    <property type="component" value="Unassembled WGS sequence"/>
</dbReference>
<sequence length="80" mass="8691">MSAFIALLVVSLPHICQGTHWTPQESGTRKRLNDVNFPTSTTGWAVGNAGVMVHTVDAGQTWNQVSLAVVRPSDLRMTTQ</sequence>
<comment type="caution">
    <text evidence="3">The sequence shown here is derived from an EMBL/GenBank/DDBJ whole genome shotgun (WGS) entry which is preliminary data.</text>
</comment>
<name>A0AAE0C1S8_9CHLO</name>
<dbReference type="InterPro" id="IPR028203">
    <property type="entry name" value="PSII_CF48-like_dom"/>
</dbReference>
<feature type="chain" id="PRO_5042294524" description="Photosynthesis system II assembly factor Ycf48/Hcf136-like domain-containing protein" evidence="1">
    <location>
        <begin position="19"/>
        <end position="80"/>
    </location>
</feature>
<evidence type="ECO:0000313" key="4">
    <source>
        <dbReference type="Proteomes" id="UP001190700"/>
    </source>
</evidence>
<dbReference type="AlphaFoldDB" id="A0AAE0C1S8"/>
<reference evidence="3 4" key="1">
    <citation type="journal article" date="2015" name="Genome Biol. Evol.">
        <title>Comparative Genomics of a Bacterivorous Green Alga Reveals Evolutionary Causalities and Consequences of Phago-Mixotrophic Mode of Nutrition.</title>
        <authorList>
            <person name="Burns J.A."/>
            <person name="Paasch A."/>
            <person name="Narechania A."/>
            <person name="Kim E."/>
        </authorList>
    </citation>
    <scope>NUCLEOTIDE SEQUENCE [LARGE SCALE GENOMIC DNA]</scope>
    <source>
        <strain evidence="3 4">PLY_AMNH</strain>
    </source>
</reference>
<dbReference type="SUPFAM" id="SSF110296">
    <property type="entry name" value="Oligoxyloglucan reducing end-specific cellobiohydrolase"/>
    <property type="match status" value="1"/>
</dbReference>
<evidence type="ECO:0000256" key="1">
    <source>
        <dbReference type="SAM" id="SignalP"/>
    </source>
</evidence>
<keyword evidence="1" id="KW-0732">Signal</keyword>
<dbReference type="Pfam" id="PF14870">
    <property type="entry name" value="PSII_BNR"/>
    <property type="match status" value="1"/>
</dbReference>
<gene>
    <name evidence="3" type="ORF">CYMTET_44262</name>
</gene>